<dbReference type="KEGG" id="tpol:Mal48_47000"/>
<keyword evidence="3" id="KW-1185">Reference proteome</keyword>
<name>A0A517QUX4_9PLAN</name>
<gene>
    <name evidence="2" type="ORF">Mal48_47000</name>
</gene>
<dbReference type="AlphaFoldDB" id="A0A517QUX4"/>
<organism evidence="2 3">
    <name type="scientific">Thalassoglobus polymorphus</name>
    <dbReference type="NCBI Taxonomy" id="2527994"/>
    <lineage>
        <taxon>Bacteria</taxon>
        <taxon>Pseudomonadati</taxon>
        <taxon>Planctomycetota</taxon>
        <taxon>Planctomycetia</taxon>
        <taxon>Planctomycetales</taxon>
        <taxon>Planctomycetaceae</taxon>
        <taxon>Thalassoglobus</taxon>
    </lineage>
</organism>
<feature type="compositionally biased region" description="Polar residues" evidence="1">
    <location>
        <begin position="32"/>
        <end position="41"/>
    </location>
</feature>
<dbReference type="EMBL" id="CP036267">
    <property type="protein sequence ID" value="QDT35423.1"/>
    <property type="molecule type" value="Genomic_DNA"/>
</dbReference>
<evidence type="ECO:0000256" key="1">
    <source>
        <dbReference type="SAM" id="MobiDB-lite"/>
    </source>
</evidence>
<sequence>MQGSHVVRALTAQVPVKSTGEVPLASEDSQNDSETGQNQSKTSGIAAFLNFVRGQFQASGSVLEMSKH</sequence>
<reference evidence="2 3" key="1">
    <citation type="submission" date="2019-02" db="EMBL/GenBank/DDBJ databases">
        <title>Deep-cultivation of Planctomycetes and their phenomic and genomic characterization uncovers novel biology.</title>
        <authorList>
            <person name="Wiegand S."/>
            <person name="Jogler M."/>
            <person name="Boedeker C."/>
            <person name="Pinto D."/>
            <person name="Vollmers J."/>
            <person name="Rivas-Marin E."/>
            <person name="Kohn T."/>
            <person name="Peeters S.H."/>
            <person name="Heuer A."/>
            <person name="Rast P."/>
            <person name="Oberbeckmann S."/>
            <person name="Bunk B."/>
            <person name="Jeske O."/>
            <person name="Meyerdierks A."/>
            <person name="Storesund J.E."/>
            <person name="Kallscheuer N."/>
            <person name="Luecker S."/>
            <person name="Lage O.M."/>
            <person name="Pohl T."/>
            <person name="Merkel B.J."/>
            <person name="Hornburger P."/>
            <person name="Mueller R.-W."/>
            <person name="Bruemmer F."/>
            <person name="Labrenz M."/>
            <person name="Spormann A.M."/>
            <person name="Op den Camp H."/>
            <person name="Overmann J."/>
            <person name="Amann R."/>
            <person name="Jetten M.S.M."/>
            <person name="Mascher T."/>
            <person name="Medema M.H."/>
            <person name="Devos D.P."/>
            <person name="Kaster A.-K."/>
            <person name="Ovreas L."/>
            <person name="Rohde M."/>
            <person name="Galperin M.Y."/>
            <person name="Jogler C."/>
        </authorList>
    </citation>
    <scope>NUCLEOTIDE SEQUENCE [LARGE SCALE GENOMIC DNA]</scope>
    <source>
        <strain evidence="2 3">Mal48</strain>
    </source>
</reference>
<accession>A0A517QUX4</accession>
<proteinExistence type="predicted"/>
<evidence type="ECO:0000313" key="3">
    <source>
        <dbReference type="Proteomes" id="UP000315724"/>
    </source>
</evidence>
<dbReference type="Proteomes" id="UP000315724">
    <property type="component" value="Chromosome"/>
</dbReference>
<feature type="region of interest" description="Disordered" evidence="1">
    <location>
        <begin position="1"/>
        <end position="41"/>
    </location>
</feature>
<protein>
    <submittedName>
        <fullName evidence="2">Uncharacterized protein</fullName>
    </submittedName>
</protein>
<evidence type="ECO:0000313" key="2">
    <source>
        <dbReference type="EMBL" id="QDT35423.1"/>
    </source>
</evidence>